<dbReference type="EMBL" id="OU896709">
    <property type="protein sequence ID" value="CAG9820247.1"/>
    <property type="molecule type" value="Genomic_DNA"/>
</dbReference>
<dbReference type="Pfam" id="PF07690">
    <property type="entry name" value="MFS_1"/>
    <property type="match status" value="1"/>
</dbReference>
<dbReference type="InterPro" id="IPR036259">
    <property type="entry name" value="MFS_trans_sf"/>
</dbReference>
<feature type="transmembrane region" description="Helical" evidence="1">
    <location>
        <begin position="180"/>
        <end position="199"/>
    </location>
</feature>
<evidence type="ECO:0008006" key="4">
    <source>
        <dbReference type="Google" id="ProtNLM"/>
    </source>
</evidence>
<dbReference type="OrthoDB" id="410267at2759"/>
<feature type="transmembrane region" description="Helical" evidence="1">
    <location>
        <begin position="412"/>
        <end position="432"/>
    </location>
</feature>
<dbReference type="PANTHER" id="PTHR11360:SF237">
    <property type="entry name" value="MONOCARBOXYLATE TRANSPORTER 12-B-LIKE PROTEIN"/>
    <property type="match status" value="1"/>
</dbReference>
<dbReference type="PANTHER" id="PTHR11360">
    <property type="entry name" value="MONOCARBOXYLATE TRANSPORTER"/>
    <property type="match status" value="1"/>
</dbReference>
<feature type="transmembrane region" description="Helical" evidence="1">
    <location>
        <begin position="64"/>
        <end position="84"/>
    </location>
</feature>
<reference evidence="2" key="2">
    <citation type="submission" date="2022-10" db="EMBL/GenBank/DDBJ databases">
        <authorList>
            <consortium name="ENA_rothamsted_submissions"/>
            <consortium name="culmorum"/>
            <person name="King R."/>
        </authorList>
    </citation>
    <scope>NUCLEOTIDE SEQUENCE</scope>
</reference>
<keyword evidence="1" id="KW-1133">Transmembrane helix</keyword>
<feature type="transmembrane region" description="Helical" evidence="1">
    <location>
        <begin position="282"/>
        <end position="306"/>
    </location>
</feature>
<organism evidence="2 3">
    <name type="scientific">Phaedon cochleariae</name>
    <name type="common">Mustard beetle</name>
    <dbReference type="NCBI Taxonomy" id="80249"/>
    <lineage>
        <taxon>Eukaryota</taxon>
        <taxon>Metazoa</taxon>
        <taxon>Ecdysozoa</taxon>
        <taxon>Arthropoda</taxon>
        <taxon>Hexapoda</taxon>
        <taxon>Insecta</taxon>
        <taxon>Pterygota</taxon>
        <taxon>Neoptera</taxon>
        <taxon>Endopterygota</taxon>
        <taxon>Coleoptera</taxon>
        <taxon>Polyphaga</taxon>
        <taxon>Cucujiformia</taxon>
        <taxon>Chrysomeloidea</taxon>
        <taxon>Chrysomelidae</taxon>
        <taxon>Chrysomelinae</taxon>
        <taxon>Chrysomelini</taxon>
        <taxon>Phaedon</taxon>
    </lineage>
</organism>
<evidence type="ECO:0000256" key="1">
    <source>
        <dbReference type="SAM" id="Phobius"/>
    </source>
</evidence>
<keyword evidence="3" id="KW-1185">Reference proteome</keyword>
<feature type="transmembrane region" description="Helical" evidence="1">
    <location>
        <begin position="374"/>
        <end position="392"/>
    </location>
</feature>
<protein>
    <recommendedName>
        <fullName evidence="4">Monocarboxylate transporter</fullName>
    </recommendedName>
</protein>
<accession>A0A9N9SF64</accession>
<dbReference type="SUPFAM" id="SSF103473">
    <property type="entry name" value="MFS general substrate transporter"/>
    <property type="match status" value="1"/>
</dbReference>
<sequence>MMENEKEEKKKEVECVYPDGGYGWVIVFAIVLINSTLMSLVQFFGIIFHDEFASMGISAAQTSFLLHLHSSMYCVVGFVSSPLLKKYNFQVVAVLGAFFWCLGILITSFADSYSLLIFSVSLLIGLGQGILLPATYLATYSYFKKRLTLAVSISTTGASLASIFMPKVCDILLARLGRRNTVLVLFANSLLSLVGVFLLRPVRRNDPVVVNESQKMKELEELKRSEDETINCDMMVKENTRDQLLTSNVYNETTLPCAKPKNGLLTKLYDLFDLDLFKHLPFILVVVGLGISFSAELNVILMMQFLLPELSNFTRSDVANVTSFQFAFDIVGRLLVPFLGYRLDVAPKLMYMGALVLATFARTVLAVFGESFGVVYFSCCLIGLTKGTRAVYQSVIIPKIVPLEKIPAANGINMLFNGGISLVLGPIIGAIHDAAESYVPALHTASALSFTCVILWVLDSIFRKKKAVIPDL</sequence>
<dbReference type="InterPro" id="IPR050327">
    <property type="entry name" value="Proton-linked_MCT"/>
</dbReference>
<feature type="transmembrane region" description="Helical" evidence="1">
    <location>
        <begin position="318"/>
        <end position="336"/>
    </location>
</feature>
<evidence type="ECO:0000313" key="2">
    <source>
        <dbReference type="EMBL" id="CAG9820247.1"/>
    </source>
</evidence>
<name>A0A9N9SF64_PHACE</name>
<reference evidence="2" key="1">
    <citation type="submission" date="2022-01" db="EMBL/GenBank/DDBJ databases">
        <authorList>
            <person name="King R."/>
        </authorList>
    </citation>
    <scope>NUCLEOTIDE SEQUENCE</scope>
</reference>
<dbReference type="GO" id="GO:0008028">
    <property type="term" value="F:monocarboxylic acid transmembrane transporter activity"/>
    <property type="evidence" value="ECO:0007669"/>
    <property type="project" value="TreeGrafter"/>
</dbReference>
<dbReference type="AlphaFoldDB" id="A0A9N9SF64"/>
<feature type="transmembrane region" description="Helical" evidence="1">
    <location>
        <begin position="91"/>
        <end position="110"/>
    </location>
</feature>
<dbReference type="InterPro" id="IPR011701">
    <property type="entry name" value="MFS"/>
</dbReference>
<keyword evidence="1" id="KW-0472">Membrane</keyword>
<feature type="transmembrane region" description="Helical" evidence="1">
    <location>
        <begin position="438"/>
        <end position="458"/>
    </location>
</feature>
<keyword evidence="1" id="KW-0812">Transmembrane</keyword>
<proteinExistence type="predicted"/>
<evidence type="ECO:0000313" key="3">
    <source>
        <dbReference type="Proteomes" id="UP001153737"/>
    </source>
</evidence>
<gene>
    <name evidence="2" type="ORF">PHAECO_LOCUS7156</name>
</gene>
<dbReference type="Proteomes" id="UP001153737">
    <property type="component" value="Chromosome 3"/>
</dbReference>
<dbReference type="Gene3D" id="1.20.1250.20">
    <property type="entry name" value="MFS general substrate transporter like domains"/>
    <property type="match status" value="2"/>
</dbReference>
<feature type="transmembrane region" description="Helical" evidence="1">
    <location>
        <begin position="21"/>
        <end position="44"/>
    </location>
</feature>
<feature type="transmembrane region" description="Helical" evidence="1">
    <location>
        <begin position="116"/>
        <end position="137"/>
    </location>
</feature>